<evidence type="ECO:0000256" key="6">
    <source>
        <dbReference type="SAM" id="Phobius"/>
    </source>
</evidence>
<dbReference type="GO" id="GO:0005886">
    <property type="term" value="C:plasma membrane"/>
    <property type="evidence" value="ECO:0007669"/>
    <property type="project" value="TreeGrafter"/>
</dbReference>
<feature type="transmembrane region" description="Helical" evidence="6">
    <location>
        <begin position="411"/>
        <end position="432"/>
    </location>
</feature>
<proteinExistence type="inferred from homology"/>
<feature type="transmembrane region" description="Helical" evidence="6">
    <location>
        <begin position="61"/>
        <end position="84"/>
    </location>
</feature>
<dbReference type="Pfam" id="PF02133">
    <property type="entry name" value="Transp_cyt_pur"/>
    <property type="match status" value="1"/>
</dbReference>
<sequence>MATETTHGRREGPVLEEEFEHVPVPEDRRKSLVSVAAVWFGFPMILTNALFGGIYVAFLGFWTGVLAMLVGNVVLSIYVGMLSYRAGSTGRSFALQAQQTFGRYGYVVVSGFLATLVIGWFAFQTGLTGQTLQTSFGANAFLMTLIAGVLYIAVTFVGIRALAILGWVSAPLFVVLAALAIFLVTRENGLGGVFSYTPEPGVAGAAGALTFGAVVSVTIAGFVDSGTMTADFTRWSKNGRQGALAAFFAFPVANMISMLVGGVIVAAGASGDPTTAGGDFLPILADGGPVLAVVAVLFVFINLGSVCTHCLYNGAVGWSYITGGKMRLLTVVLGVIGVVAALAGIWSLFLNWLNLLGVLVPPLGAIIIMDQLVLRRETVDDTLVSWRPTAFFSWAFAAGVALLVNSQAPRLSVAVVGIAVAIATYTAATLLAGRRREPEAALSRDAT</sequence>
<accession>A0A6J4QWL3</accession>
<feature type="transmembrane region" description="Helical" evidence="6">
    <location>
        <begin position="386"/>
        <end position="405"/>
    </location>
</feature>
<name>A0A6J4QWL3_9ACTN</name>
<dbReference type="PANTHER" id="PTHR30569:SF0">
    <property type="entry name" value="CYTOSINE PERMEASE"/>
    <property type="match status" value="1"/>
</dbReference>
<dbReference type="InterPro" id="IPR001248">
    <property type="entry name" value="Pur-cyt_permease"/>
</dbReference>
<feature type="transmembrane region" description="Helical" evidence="6">
    <location>
        <begin position="104"/>
        <end position="123"/>
    </location>
</feature>
<dbReference type="EMBL" id="CADCVH010000051">
    <property type="protein sequence ID" value="CAA9455615.1"/>
    <property type="molecule type" value="Genomic_DNA"/>
</dbReference>
<comment type="subcellular location">
    <subcellularLocation>
        <location evidence="1">Membrane</location>
        <topology evidence="1">Multi-pass membrane protein</topology>
    </subcellularLocation>
</comment>
<keyword evidence="5 6" id="KW-0472">Membrane</keyword>
<evidence type="ECO:0000313" key="7">
    <source>
        <dbReference type="EMBL" id="CAA9455615.1"/>
    </source>
</evidence>
<evidence type="ECO:0000256" key="1">
    <source>
        <dbReference type="ARBA" id="ARBA00004141"/>
    </source>
</evidence>
<feature type="transmembrane region" description="Helical" evidence="6">
    <location>
        <begin position="244"/>
        <end position="270"/>
    </location>
</feature>
<feature type="transmembrane region" description="Helical" evidence="6">
    <location>
        <begin position="135"/>
        <end position="154"/>
    </location>
</feature>
<reference evidence="7" key="1">
    <citation type="submission" date="2020-02" db="EMBL/GenBank/DDBJ databases">
        <authorList>
            <person name="Meier V. D."/>
        </authorList>
    </citation>
    <scope>NUCLEOTIDE SEQUENCE</scope>
    <source>
        <strain evidence="7">AVDCRST_MAG02</strain>
    </source>
</reference>
<evidence type="ECO:0000256" key="4">
    <source>
        <dbReference type="ARBA" id="ARBA00022989"/>
    </source>
</evidence>
<keyword evidence="3 6" id="KW-0812">Transmembrane</keyword>
<feature type="transmembrane region" description="Helical" evidence="6">
    <location>
        <begin position="32"/>
        <end position="55"/>
    </location>
</feature>
<dbReference type="AlphaFoldDB" id="A0A6J4QWL3"/>
<dbReference type="Gene3D" id="1.10.4160.10">
    <property type="entry name" value="Hydantoin permease"/>
    <property type="match status" value="1"/>
</dbReference>
<evidence type="ECO:0000256" key="3">
    <source>
        <dbReference type="ARBA" id="ARBA00022692"/>
    </source>
</evidence>
<dbReference type="GO" id="GO:0015209">
    <property type="term" value="F:cytosine transmembrane transporter activity"/>
    <property type="evidence" value="ECO:0007669"/>
    <property type="project" value="InterPro"/>
</dbReference>
<feature type="transmembrane region" description="Helical" evidence="6">
    <location>
        <begin position="161"/>
        <end position="183"/>
    </location>
</feature>
<keyword evidence="4 6" id="KW-1133">Transmembrane helix</keyword>
<organism evidence="7">
    <name type="scientific">uncultured Rubrobacteraceae bacterium</name>
    <dbReference type="NCBI Taxonomy" id="349277"/>
    <lineage>
        <taxon>Bacteria</taxon>
        <taxon>Bacillati</taxon>
        <taxon>Actinomycetota</taxon>
        <taxon>Rubrobacteria</taxon>
        <taxon>Rubrobacterales</taxon>
        <taxon>Rubrobacteraceae</taxon>
        <taxon>environmental samples</taxon>
    </lineage>
</organism>
<feature type="transmembrane region" description="Helical" evidence="6">
    <location>
        <begin position="328"/>
        <end position="349"/>
    </location>
</feature>
<evidence type="ECO:0000256" key="5">
    <source>
        <dbReference type="ARBA" id="ARBA00023136"/>
    </source>
</evidence>
<protein>
    <submittedName>
        <fullName evidence="7">Cytosine/purine/uracil/thiamine/allantoin permease family protein</fullName>
    </submittedName>
</protein>
<dbReference type="PANTHER" id="PTHR30569">
    <property type="entry name" value="CYTOSINE TRANSPORTER CODB"/>
    <property type="match status" value="1"/>
</dbReference>
<feature type="transmembrane region" description="Helical" evidence="6">
    <location>
        <begin position="290"/>
        <end position="316"/>
    </location>
</feature>
<evidence type="ECO:0000256" key="2">
    <source>
        <dbReference type="ARBA" id="ARBA00008974"/>
    </source>
</evidence>
<feature type="transmembrane region" description="Helical" evidence="6">
    <location>
        <begin position="203"/>
        <end position="223"/>
    </location>
</feature>
<comment type="similarity">
    <text evidence="2">Belongs to the purine-cytosine permease (2.A.39) family.</text>
</comment>
<dbReference type="InterPro" id="IPR030191">
    <property type="entry name" value="CodB"/>
</dbReference>
<gene>
    <name evidence="7" type="ORF">AVDCRST_MAG02-1570</name>
</gene>